<sequence length="315" mass="38099">SKISPKYYQKLKNFNVRSYREPKRNEFLIYAHDKINNSKVFRTSLQNIGVRKDFYSDRVENYLETLESSVGKQFRKIRRMSISTFINPYHIFRFIMSQLIRTPKFQDKIRKDQIYLKEMTMEEFQDSLMWGLFVQKPTQVSKESLVKIHEDFIMNNTLETIYRWSTMTLITNNTDIPFITSDSPVVYKNAEFFPSYINKEDRIEFSIIFTLQDINFYFPIDPRFSILINNFNNKNTEATINYEDIFDIELVMTFNMLEYQYAERFIYLREINEGLIKEIRRKCGNDHNKDYQAMEFSYSVMKEEMEKRIDSAQNI</sequence>
<reference evidence="1" key="1">
    <citation type="journal article" date="2015" name="Nature">
        <title>Complex archaea that bridge the gap between prokaryotes and eukaryotes.</title>
        <authorList>
            <person name="Spang A."/>
            <person name="Saw J.H."/>
            <person name="Jorgensen S.L."/>
            <person name="Zaremba-Niedzwiedzka K."/>
            <person name="Martijn J."/>
            <person name="Lind A.E."/>
            <person name="van Eijk R."/>
            <person name="Schleper C."/>
            <person name="Guy L."/>
            <person name="Ettema T.J."/>
        </authorList>
    </citation>
    <scope>NUCLEOTIDE SEQUENCE</scope>
</reference>
<dbReference type="InterPro" id="IPR025332">
    <property type="entry name" value="DUF4238"/>
</dbReference>
<protein>
    <recommendedName>
        <fullName evidence="2">DUF4238 domain-containing protein</fullName>
    </recommendedName>
</protein>
<dbReference type="AlphaFoldDB" id="A0A0F9DR88"/>
<evidence type="ECO:0000313" key="1">
    <source>
        <dbReference type="EMBL" id="KKL14458.1"/>
    </source>
</evidence>
<dbReference type="Pfam" id="PF14022">
    <property type="entry name" value="DUF4238"/>
    <property type="match status" value="1"/>
</dbReference>
<accession>A0A0F9DR88</accession>
<evidence type="ECO:0008006" key="2">
    <source>
        <dbReference type="Google" id="ProtNLM"/>
    </source>
</evidence>
<proteinExistence type="predicted"/>
<name>A0A0F9DR88_9ZZZZ</name>
<feature type="non-terminal residue" evidence="1">
    <location>
        <position position="1"/>
    </location>
</feature>
<gene>
    <name evidence="1" type="ORF">LCGC14_2515450</name>
</gene>
<comment type="caution">
    <text evidence="1">The sequence shown here is derived from an EMBL/GenBank/DDBJ whole genome shotgun (WGS) entry which is preliminary data.</text>
</comment>
<organism evidence="1">
    <name type="scientific">marine sediment metagenome</name>
    <dbReference type="NCBI Taxonomy" id="412755"/>
    <lineage>
        <taxon>unclassified sequences</taxon>
        <taxon>metagenomes</taxon>
        <taxon>ecological metagenomes</taxon>
    </lineage>
</organism>
<dbReference type="EMBL" id="LAZR01040451">
    <property type="protein sequence ID" value="KKL14458.1"/>
    <property type="molecule type" value="Genomic_DNA"/>
</dbReference>